<evidence type="ECO:0008006" key="5">
    <source>
        <dbReference type="Google" id="ProtNLM"/>
    </source>
</evidence>
<dbReference type="Pfam" id="PF00560">
    <property type="entry name" value="LRR_1"/>
    <property type="match status" value="2"/>
</dbReference>
<evidence type="ECO:0000313" key="3">
    <source>
        <dbReference type="EMBL" id="KAK6763326.1"/>
    </source>
</evidence>
<dbReference type="InterPro" id="IPR003591">
    <property type="entry name" value="Leu-rich_rpt_typical-subtyp"/>
</dbReference>
<keyword evidence="4" id="KW-1185">Reference proteome</keyword>
<comment type="caution">
    <text evidence="3">The sequence shown here is derived from an EMBL/GenBank/DDBJ whole genome shotgun (WGS) entry which is preliminary data.</text>
</comment>
<keyword evidence="2" id="KW-0677">Repeat</keyword>
<dbReference type="Gene3D" id="3.80.10.10">
    <property type="entry name" value="Ribonuclease Inhibitor"/>
    <property type="match status" value="2"/>
</dbReference>
<protein>
    <recommendedName>
        <fullName evidence="5">Leucine Rich repeat-containing domain protein</fullName>
    </recommendedName>
</protein>
<evidence type="ECO:0000256" key="1">
    <source>
        <dbReference type="ARBA" id="ARBA00022614"/>
    </source>
</evidence>
<dbReference type="EMBL" id="JAVFWL010000006">
    <property type="protein sequence ID" value="KAK6763326.1"/>
    <property type="molecule type" value="Genomic_DNA"/>
</dbReference>
<reference evidence="3 4" key="1">
    <citation type="submission" date="2023-08" db="EMBL/GenBank/DDBJ databases">
        <title>A Necator americanus chromosomal reference genome.</title>
        <authorList>
            <person name="Ilik V."/>
            <person name="Petrzelkova K.J."/>
            <person name="Pardy F."/>
            <person name="Fuh T."/>
            <person name="Niatou-Singa F.S."/>
            <person name="Gouil Q."/>
            <person name="Baker L."/>
            <person name="Ritchie M.E."/>
            <person name="Jex A.R."/>
            <person name="Gazzola D."/>
            <person name="Li H."/>
            <person name="Toshio Fujiwara R."/>
            <person name="Zhan B."/>
            <person name="Aroian R.V."/>
            <person name="Pafco B."/>
            <person name="Schwarz E.M."/>
        </authorList>
    </citation>
    <scope>NUCLEOTIDE SEQUENCE [LARGE SCALE GENOMIC DNA]</scope>
    <source>
        <strain evidence="3 4">Aroian</strain>
        <tissue evidence="3">Whole animal</tissue>
    </source>
</reference>
<dbReference type="Proteomes" id="UP001303046">
    <property type="component" value="Unassembled WGS sequence"/>
</dbReference>
<accession>A0ABR1EKX0</accession>
<sequence length="371" mass="42090">MHKERTGSQIRYVGMALNSNVSSSERFEKRKCFGLPFRCSPWVERRCQSVVQRPAYATNCCVAQLTVADAAEQHDEVRVEFCPQHSEHEREHSLLIMDATSEVYIVSLLKKAIETEHLTRMMEKVLEEAELCGALCLAGRKMKEFPSVLSTKYDLSDLVSLDLSGNRLSDVPACVCESRSLESLRLRDNILRSIPLNIFYLRSLTVLDLSNNKIVHLPLSLFELPLEIVLLNGNRLDSIPHEIRQLSSTLAELDLSCNLLRSIPVDIALLKMLRVLNLRRNLLEQFPSELCRLSLHTLDLSCNRLKHLPPHIGKMGSLVEFHMRHNPLQFPPADLIVKIVVENNCCLQQLYNKILSVLAICSTCPFASIPL</sequence>
<dbReference type="SMART" id="SM00369">
    <property type="entry name" value="LRR_TYP"/>
    <property type="match status" value="5"/>
</dbReference>
<dbReference type="Pfam" id="PF13855">
    <property type="entry name" value="LRR_8"/>
    <property type="match status" value="2"/>
</dbReference>
<dbReference type="InterPro" id="IPR032675">
    <property type="entry name" value="LRR_dom_sf"/>
</dbReference>
<dbReference type="SUPFAM" id="SSF52058">
    <property type="entry name" value="L domain-like"/>
    <property type="match status" value="1"/>
</dbReference>
<evidence type="ECO:0000313" key="4">
    <source>
        <dbReference type="Proteomes" id="UP001303046"/>
    </source>
</evidence>
<name>A0ABR1EKX0_NECAM</name>
<dbReference type="InterPro" id="IPR050216">
    <property type="entry name" value="LRR_domain-containing"/>
</dbReference>
<dbReference type="PANTHER" id="PTHR48051:SF21">
    <property type="entry name" value="CALPONIN-HOMOLOGY (CH) DOMAIN-CONTAINING PROTEIN"/>
    <property type="match status" value="1"/>
</dbReference>
<proteinExistence type="predicted"/>
<gene>
    <name evidence="3" type="primary">Necator_chrX.g24035</name>
    <name evidence="3" type="ORF">RB195_023870</name>
</gene>
<dbReference type="PANTHER" id="PTHR48051">
    <property type="match status" value="1"/>
</dbReference>
<keyword evidence="1" id="KW-0433">Leucine-rich repeat</keyword>
<organism evidence="3 4">
    <name type="scientific">Necator americanus</name>
    <name type="common">Human hookworm</name>
    <dbReference type="NCBI Taxonomy" id="51031"/>
    <lineage>
        <taxon>Eukaryota</taxon>
        <taxon>Metazoa</taxon>
        <taxon>Ecdysozoa</taxon>
        <taxon>Nematoda</taxon>
        <taxon>Chromadorea</taxon>
        <taxon>Rhabditida</taxon>
        <taxon>Rhabditina</taxon>
        <taxon>Rhabditomorpha</taxon>
        <taxon>Strongyloidea</taxon>
        <taxon>Ancylostomatidae</taxon>
        <taxon>Bunostominae</taxon>
        <taxon>Necator</taxon>
    </lineage>
</organism>
<dbReference type="PROSITE" id="PS51450">
    <property type="entry name" value="LRR"/>
    <property type="match status" value="4"/>
</dbReference>
<dbReference type="PRINTS" id="PR00019">
    <property type="entry name" value="LEURICHRPT"/>
</dbReference>
<evidence type="ECO:0000256" key="2">
    <source>
        <dbReference type="ARBA" id="ARBA00022737"/>
    </source>
</evidence>
<dbReference type="InterPro" id="IPR001611">
    <property type="entry name" value="Leu-rich_rpt"/>
</dbReference>